<dbReference type="InterPro" id="IPR006045">
    <property type="entry name" value="Cupin_1"/>
</dbReference>
<evidence type="ECO:0000256" key="3">
    <source>
        <dbReference type="ARBA" id="ARBA00022523"/>
    </source>
</evidence>
<evidence type="ECO:0000256" key="1">
    <source>
        <dbReference type="ARBA" id="ARBA00004271"/>
    </source>
</evidence>
<keyword evidence="5 7" id="KW-0479">Metal-binding</keyword>
<dbReference type="SUPFAM" id="SSF51182">
    <property type="entry name" value="RmlC-like cupins"/>
    <property type="match status" value="1"/>
</dbReference>
<keyword evidence="11" id="KW-1185">Reference proteome</keyword>
<reference evidence="10" key="1">
    <citation type="submission" date="2023-03" db="EMBL/GenBank/DDBJ databases">
        <authorList>
            <person name="Julca I."/>
        </authorList>
    </citation>
    <scope>NUCLEOTIDE SEQUENCE</scope>
</reference>
<evidence type="ECO:0000256" key="5">
    <source>
        <dbReference type="ARBA" id="ARBA00022723"/>
    </source>
</evidence>
<dbReference type="PANTHER" id="PTHR31238">
    <property type="entry name" value="GERMIN-LIKE PROTEIN SUBFAMILY 3 MEMBER 3"/>
    <property type="match status" value="1"/>
</dbReference>
<dbReference type="InterPro" id="IPR014710">
    <property type="entry name" value="RmlC-like_jellyroll"/>
</dbReference>
<evidence type="ECO:0000256" key="6">
    <source>
        <dbReference type="ARBA" id="ARBA00023211"/>
    </source>
</evidence>
<dbReference type="EMBL" id="OX459121">
    <property type="protein sequence ID" value="CAI9104687.1"/>
    <property type="molecule type" value="Genomic_DNA"/>
</dbReference>
<feature type="domain" description="Cupin type-1" evidence="9">
    <location>
        <begin position="3"/>
        <end position="89"/>
    </location>
</feature>
<dbReference type="GO" id="GO:0048046">
    <property type="term" value="C:apoplast"/>
    <property type="evidence" value="ECO:0007669"/>
    <property type="project" value="UniProtKB-SubCell"/>
</dbReference>
<keyword evidence="3 8" id="KW-0052">Apoplast</keyword>
<dbReference type="InterPro" id="IPR011051">
    <property type="entry name" value="RmlC_Cupin_sf"/>
</dbReference>
<feature type="binding site" evidence="7">
    <location>
        <position position="36"/>
    </location>
    <ligand>
        <name>Mn(2+)</name>
        <dbReference type="ChEBI" id="CHEBI:29035"/>
    </ligand>
</feature>
<dbReference type="Proteomes" id="UP001161247">
    <property type="component" value="Chromosome 4"/>
</dbReference>
<name>A0AAV1DCZ5_OLDCO</name>
<evidence type="ECO:0000256" key="8">
    <source>
        <dbReference type="RuleBase" id="RU366015"/>
    </source>
</evidence>
<evidence type="ECO:0000256" key="4">
    <source>
        <dbReference type="ARBA" id="ARBA00022525"/>
    </source>
</evidence>
<keyword evidence="6 7" id="KW-0464">Manganese</keyword>
<protein>
    <recommendedName>
        <fullName evidence="8">Germin-like protein</fullName>
    </recommendedName>
</protein>
<dbReference type="AlphaFoldDB" id="A0AAV1DCZ5"/>
<dbReference type="InterPro" id="IPR001929">
    <property type="entry name" value="Germin"/>
</dbReference>
<gene>
    <name evidence="10" type="ORF">OLC1_LOCUS13568</name>
</gene>
<accession>A0AAV1DCZ5</accession>
<dbReference type="Pfam" id="PF00190">
    <property type="entry name" value="Cupin_1"/>
    <property type="match status" value="1"/>
</dbReference>
<evidence type="ECO:0000256" key="7">
    <source>
        <dbReference type="PIRSR" id="PIRSR601929-2"/>
    </source>
</evidence>
<organism evidence="10 11">
    <name type="scientific">Oldenlandia corymbosa var. corymbosa</name>
    <dbReference type="NCBI Taxonomy" id="529605"/>
    <lineage>
        <taxon>Eukaryota</taxon>
        <taxon>Viridiplantae</taxon>
        <taxon>Streptophyta</taxon>
        <taxon>Embryophyta</taxon>
        <taxon>Tracheophyta</taxon>
        <taxon>Spermatophyta</taxon>
        <taxon>Magnoliopsida</taxon>
        <taxon>eudicotyledons</taxon>
        <taxon>Gunneridae</taxon>
        <taxon>Pentapetalae</taxon>
        <taxon>asterids</taxon>
        <taxon>lamiids</taxon>
        <taxon>Gentianales</taxon>
        <taxon>Rubiaceae</taxon>
        <taxon>Rubioideae</taxon>
        <taxon>Spermacoceae</taxon>
        <taxon>Hedyotis-Oldenlandia complex</taxon>
        <taxon>Oldenlandia</taxon>
    </lineage>
</organism>
<dbReference type="Gene3D" id="2.60.120.10">
    <property type="entry name" value="Jelly Rolls"/>
    <property type="match status" value="1"/>
</dbReference>
<evidence type="ECO:0000259" key="9">
    <source>
        <dbReference type="Pfam" id="PF00190"/>
    </source>
</evidence>
<sequence>MEEGALFVGIITTSGQFFSRVARRGELFVVPRGLLHFELNIGFEIATFFASFNSQNPGVIRFVTALFNSTPPVPEEVLTAAFRVSNATIDEIRRNVTGNPYVKQYYLRH</sequence>
<evidence type="ECO:0000313" key="11">
    <source>
        <dbReference type="Proteomes" id="UP001161247"/>
    </source>
</evidence>
<dbReference type="PRINTS" id="PR00325">
    <property type="entry name" value="GERMIN"/>
</dbReference>
<comment type="subcellular location">
    <subcellularLocation>
        <location evidence="1 8">Secreted</location>
        <location evidence="1 8">Extracellular space</location>
        <location evidence="1 8">Apoplast</location>
    </subcellularLocation>
</comment>
<evidence type="ECO:0000313" key="10">
    <source>
        <dbReference type="EMBL" id="CAI9104687.1"/>
    </source>
</evidence>
<evidence type="ECO:0000256" key="2">
    <source>
        <dbReference type="ARBA" id="ARBA00007456"/>
    </source>
</evidence>
<comment type="similarity">
    <text evidence="2 8">Belongs to the germin family.</text>
</comment>
<dbReference type="GO" id="GO:0030145">
    <property type="term" value="F:manganese ion binding"/>
    <property type="evidence" value="ECO:0007669"/>
    <property type="project" value="UniProtKB-UniRule"/>
</dbReference>
<proteinExistence type="inferred from homology"/>
<keyword evidence="4 8" id="KW-0964">Secreted</keyword>